<sequence length="144" mass="16066">LQSRYVNDFIPPSGDHSRALVSERTLKCRCGHAGISRSTKLLADLPPRGAPGGLPQSKRTDPLMTLHEKEIDVFSVMKTNLTPETLKYYPFNGYSLNVLPIFRHVASGILMGVKKELTADFRIIKAMGTDCDKIEVVHLDVWKS</sequence>
<organism evidence="1 2">
    <name type="scientific">Nephila pilipes</name>
    <name type="common">Giant wood spider</name>
    <name type="synonym">Nephila maculata</name>
    <dbReference type="NCBI Taxonomy" id="299642"/>
    <lineage>
        <taxon>Eukaryota</taxon>
        <taxon>Metazoa</taxon>
        <taxon>Ecdysozoa</taxon>
        <taxon>Arthropoda</taxon>
        <taxon>Chelicerata</taxon>
        <taxon>Arachnida</taxon>
        <taxon>Araneae</taxon>
        <taxon>Araneomorphae</taxon>
        <taxon>Entelegynae</taxon>
        <taxon>Araneoidea</taxon>
        <taxon>Nephilidae</taxon>
        <taxon>Nephila</taxon>
    </lineage>
</organism>
<protein>
    <submittedName>
        <fullName evidence="1">Uncharacterized protein</fullName>
    </submittedName>
</protein>
<dbReference type="OrthoDB" id="6433392at2759"/>
<reference evidence="1" key="1">
    <citation type="submission" date="2020-08" db="EMBL/GenBank/DDBJ databases">
        <title>Multicomponent nature underlies the extraordinary mechanical properties of spider dragline silk.</title>
        <authorList>
            <person name="Kono N."/>
            <person name="Nakamura H."/>
            <person name="Mori M."/>
            <person name="Yoshida Y."/>
            <person name="Ohtoshi R."/>
            <person name="Malay A.D."/>
            <person name="Moran D.A.P."/>
            <person name="Tomita M."/>
            <person name="Numata K."/>
            <person name="Arakawa K."/>
        </authorList>
    </citation>
    <scope>NUCLEOTIDE SEQUENCE</scope>
</reference>
<proteinExistence type="predicted"/>
<dbReference type="EMBL" id="BMAW01021400">
    <property type="protein sequence ID" value="GFT72665.1"/>
    <property type="molecule type" value="Genomic_DNA"/>
</dbReference>
<feature type="non-terminal residue" evidence="1">
    <location>
        <position position="1"/>
    </location>
</feature>
<gene>
    <name evidence="1" type="ORF">NPIL_373461</name>
</gene>
<dbReference type="Proteomes" id="UP000887013">
    <property type="component" value="Unassembled WGS sequence"/>
</dbReference>
<comment type="caution">
    <text evidence="1">The sequence shown here is derived from an EMBL/GenBank/DDBJ whole genome shotgun (WGS) entry which is preliminary data.</text>
</comment>
<name>A0A8X6PI92_NEPPI</name>
<keyword evidence="2" id="KW-1185">Reference proteome</keyword>
<evidence type="ECO:0000313" key="1">
    <source>
        <dbReference type="EMBL" id="GFT72665.1"/>
    </source>
</evidence>
<accession>A0A8X6PI92</accession>
<dbReference type="AlphaFoldDB" id="A0A8X6PI92"/>
<evidence type="ECO:0000313" key="2">
    <source>
        <dbReference type="Proteomes" id="UP000887013"/>
    </source>
</evidence>